<comment type="caution">
    <text evidence="6">The sequence shown here is derived from an EMBL/GenBank/DDBJ whole genome shotgun (WGS) entry which is preliminary data.</text>
</comment>
<feature type="domain" description="HTH lysR-type" evidence="5">
    <location>
        <begin position="19"/>
        <end position="76"/>
    </location>
</feature>
<dbReference type="Pfam" id="PF00126">
    <property type="entry name" value="HTH_1"/>
    <property type="match status" value="1"/>
</dbReference>
<evidence type="ECO:0000313" key="6">
    <source>
        <dbReference type="EMBL" id="MDJ1371167.1"/>
    </source>
</evidence>
<dbReference type="SUPFAM" id="SSF46785">
    <property type="entry name" value="Winged helix' DNA-binding domain"/>
    <property type="match status" value="1"/>
</dbReference>
<dbReference type="InterPro" id="IPR036388">
    <property type="entry name" value="WH-like_DNA-bd_sf"/>
</dbReference>
<reference evidence="6" key="1">
    <citation type="submission" date="2018-03" db="EMBL/GenBank/DDBJ databases">
        <authorList>
            <person name="Nunes O.C."/>
            <person name="Lopes A.R."/>
            <person name="Froufe H."/>
            <person name="Munoz-Merida A."/>
            <person name="Barroso C."/>
            <person name="Egas C."/>
        </authorList>
    </citation>
    <scope>NUCLEOTIDE SEQUENCE</scope>
    <source>
        <strain evidence="6">ON4</strain>
    </source>
</reference>
<protein>
    <submittedName>
        <fullName evidence="6">LysR family transcriptional regulator</fullName>
    </submittedName>
</protein>
<dbReference type="InterPro" id="IPR005119">
    <property type="entry name" value="LysR_subst-bd"/>
</dbReference>
<keyword evidence="2" id="KW-0805">Transcription regulation</keyword>
<dbReference type="Pfam" id="PF03466">
    <property type="entry name" value="LysR_substrate"/>
    <property type="match status" value="1"/>
</dbReference>
<dbReference type="InterPro" id="IPR000847">
    <property type="entry name" value="LysR_HTH_N"/>
</dbReference>
<dbReference type="PANTHER" id="PTHR30346:SF29">
    <property type="entry name" value="LYSR SUBSTRATE-BINDING"/>
    <property type="match status" value="1"/>
</dbReference>
<comment type="similarity">
    <text evidence="1">Belongs to the LysR transcriptional regulatory family.</text>
</comment>
<dbReference type="Gene3D" id="3.40.190.290">
    <property type="match status" value="1"/>
</dbReference>
<organism evidence="6 7">
    <name type="scientific">Gulosibacter molinativorax</name>
    <dbReference type="NCBI Taxonomy" id="256821"/>
    <lineage>
        <taxon>Bacteria</taxon>
        <taxon>Bacillati</taxon>
        <taxon>Actinomycetota</taxon>
        <taxon>Actinomycetes</taxon>
        <taxon>Micrococcales</taxon>
        <taxon>Microbacteriaceae</taxon>
        <taxon>Gulosibacter</taxon>
    </lineage>
</organism>
<evidence type="ECO:0000313" key="7">
    <source>
        <dbReference type="Proteomes" id="UP001170379"/>
    </source>
</evidence>
<name>A0ABT7C7N3_9MICO</name>
<keyword evidence="7" id="KW-1185">Reference proteome</keyword>
<keyword evidence="4" id="KW-0804">Transcription</keyword>
<evidence type="ECO:0000256" key="4">
    <source>
        <dbReference type="ARBA" id="ARBA00023163"/>
    </source>
</evidence>
<dbReference type="PROSITE" id="PS50931">
    <property type="entry name" value="HTH_LYSR"/>
    <property type="match status" value="1"/>
</dbReference>
<dbReference type="EMBL" id="PXVD01000010">
    <property type="protein sequence ID" value="MDJ1371167.1"/>
    <property type="molecule type" value="Genomic_DNA"/>
</dbReference>
<proteinExistence type="inferred from homology"/>
<evidence type="ECO:0000256" key="2">
    <source>
        <dbReference type="ARBA" id="ARBA00023015"/>
    </source>
</evidence>
<evidence type="ECO:0000256" key="3">
    <source>
        <dbReference type="ARBA" id="ARBA00023125"/>
    </source>
</evidence>
<accession>A0ABT7C7N3</accession>
<dbReference type="SUPFAM" id="SSF53850">
    <property type="entry name" value="Periplasmic binding protein-like II"/>
    <property type="match status" value="1"/>
</dbReference>
<dbReference type="Proteomes" id="UP001170379">
    <property type="component" value="Unassembled WGS sequence"/>
</dbReference>
<dbReference type="PANTHER" id="PTHR30346">
    <property type="entry name" value="TRANSCRIPTIONAL DUAL REGULATOR HCAR-RELATED"/>
    <property type="match status" value="1"/>
</dbReference>
<dbReference type="Gene3D" id="1.10.10.10">
    <property type="entry name" value="Winged helix-like DNA-binding domain superfamily/Winged helix DNA-binding domain"/>
    <property type="match status" value="1"/>
</dbReference>
<sequence>MRSKQRLANLRRGMEHDVVNPTHLETLIAVLRTGSFAGAARQLGYTGSAVSQQIAAFERDTNLTLFERDARGIRATAAAEALGSHANEVFSALSVFDDEIRKLSEGAAGSVRFGSFPSASQQLLPAAVTEFIRKRPDVDLHLEEGEPDNLAPLIISRELDLALAYTYDLAPSKWPVNAKVIPLFSEDLIAFVPPGHELSGSTARISQLAGERWINTQSTSRGAIAFERMCANAGFSPDIRYRSNNYNVVASFVRSGLGVALIPALAAATLEDGDTDTASLSDVTVQRHVVLLKSAANESPALEFLIAAIERASQRLASRTLGIKLDSRLSRKRAN</sequence>
<dbReference type="InterPro" id="IPR036390">
    <property type="entry name" value="WH_DNA-bd_sf"/>
</dbReference>
<keyword evidence="3" id="KW-0238">DNA-binding</keyword>
<reference evidence="6" key="2">
    <citation type="journal article" date="2022" name="Sci. Rep.">
        <title>In silico prediction of the enzymes involved in the degradation of the herbicide molinate by Gulosibacter molinativorax ON4T.</title>
        <authorList>
            <person name="Lopes A.R."/>
            <person name="Bunin E."/>
            <person name="Viana A.T."/>
            <person name="Froufe H."/>
            <person name="Munoz-Merida A."/>
            <person name="Pinho D."/>
            <person name="Figueiredo J."/>
            <person name="Barroso C."/>
            <person name="Vaz-Moreira I."/>
            <person name="Bellanger X."/>
            <person name="Egas C."/>
            <person name="Nunes O.C."/>
        </authorList>
    </citation>
    <scope>NUCLEOTIDE SEQUENCE</scope>
    <source>
        <strain evidence="6">ON4</strain>
    </source>
</reference>
<gene>
    <name evidence="6" type="ORF">C7K25_07270</name>
</gene>
<evidence type="ECO:0000259" key="5">
    <source>
        <dbReference type="PROSITE" id="PS50931"/>
    </source>
</evidence>
<evidence type="ECO:0000256" key="1">
    <source>
        <dbReference type="ARBA" id="ARBA00009437"/>
    </source>
</evidence>